<dbReference type="EMBL" id="GBRH01214264">
    <property type="protein sequence ID" value="JAD83631.1"/>
    <property type="molecule type" value="Transcribed_RNA"/>
</dbReference>
<dbReference type="GO" id="GO:0005524">
    <property type="term" value="F:ATP binding"/>
    <property type="evidence" value="ECO:0007669"/>
    <property type="project" value="UniProtKB-UniRule"/>
</dbReference>
<dbReference type="Gene3D" id="3.30.810.10">
    <property type="entry name" value="2-Layer Sandwich"/>
    <property type="match status" value="1"/>
</dbReference>
<dbReference type="AlphaFoldDB" id="A0A0A9D777"/>
<evidence type="ECO:0000313" key="5">
    <source>
        <dbReference type="EMBL" id="JAD83631.1"/>
    </source>
</evidence>
<dbReference type="PROSITE" id="PS51455">
    <property type="entry name" value="PIPK"/>
    <property type="match status" value="1"/>
</dbReference>
<dbReference type="GO" id="GO:0046854">
    <property type="term" value="P:phosphatidylinositol phosphate biosynthetic process"/>
    <property type="evidence" value="ECO:0007669"/>
    <property type="project" value="TreeGrafter"/>
</dbReference>
<reference evidence="5" key="1">
    <citation type="submission" date="2014-09" db="EMBL/GenBank/DDBJ databases">
        <authorList>
            <person name="Magalhaes I.L.F."/>
            <person name="Oliveira U."/>
            <person name="Santos F.R."/>
            <person name="Vidigal T.H.D.A."/>
            <person name="Brescovit A.D."/>
            <person name="Santos A.J."/>
        </authorList>
    </citation>
    <scope>NUCLEOTIDE SEQUENCE</scope>
    <source>
        <tissue evidence="5">Shoot tissue taken approximately 20 cm above the soil surface</tissue>
    </source>
</reference>
<dbReference type="PANTHER" id="PTHR45748">
    <property type="entry name" value="1-PHOSPHATIDYLINOSITOL 3-PHOSPHATE 5-KINASE-RELATED"/>
    <property type="match status" value="1"/>
</dbReference>
<name>A0A0A9D777_ARUDO</name>
<proteinExistence type="predicted"/>
<keyword evidence="2 3" id="KW-0067">ATP-binding</keyword>
<accession>A0A0A9D777</accession>
<keyword evidence="3" id="KW-0808">Transferase</keyword>
<dbReference type="InterPro" id="IPR002498">
    <property type="entry name" value="PInositol-4-P-4/5-kinase_core"/>
</dbReference>
<dbReference type="InterPro" id="IPR044769">
    <property type="entry name" value="PIKfyve_PIPKc"/>
</dbReference>
<evidence type="ECO:0000256" key="2">
    <source>
        <dbReference type="ARBA" id="ARBA00022840"/>
    </source>
</evidence>
<protein>
    <recommendedName>
        <fullName evidence="4">PIPK domain-containing protein</fullName>
    </recommendedName>
</protein>
<reference evidence="5" key="2">
    <citation type="journal article" date="2015" name="Data Brief">
        <title>Shoot transcriptome of the giant reed, Arundo donax.</title>
        <authorList>
            <person name="Barrero R.A."/>
            <person name="Guerrero F.D."/>
            <person name="Moolhuijzen P."/>
            <person name="Goolsby J.A."/>
            <person name="Tidwell J."/>
            <person name="Bellgard S.E."/>
            <person name="Bellgard M.I."/>
        </authorList>
    </citation>
    <scope>NUCLEOTIDE SEQUENCE</scope>
    <source>
        <tissue evidence="5">Shoot tissue taken approximately 20 cm above the soil surface</tissue>
    </source>
</reference>
<dbReference type="GO" id="GO:0000285">
    <property type="term" value="F:1-phosphatidylinositol-3-phosphate 5-kinase activity"/>
    <property type="evidence" value="ECO:0007669"/>
    <property type="project" value="InterPro"/>
</dbReference>
<keyword evidence="3" id="KW-0418">Kinase</keyword>
<dbReference type="FunFam" id="3.30.800.10:FF:000007">
    <property type="entry name" value="Putative 1-phosphatidylinositol-4-phosphate 5-kinase/ zinc ion binding family"/>
    <property type="match status" value="1"/>
</dbReference>
<feature type="domain" description="PIPK" evidence="4">
    <location>
        <begin position="300"/>
        <end position="622"/>
    </location>
</feature>
<dbReference type="SUPFAM" id="SSF56104">
    <property type="entry name" value="SAICAR synthase-like"/>
    <property type="match status" value="1"/>
</dbReference>
<dbReference type="GO" id="GO:0010008">
    <property type="term" value="C:endosome membrane"/>
    <property type="evidence" value="ECO:0007669"/>
    <property type="project" value="TreeGrafter"/>
</dbReference>
<dbReference type="InterPro" id="IPR027483">
    <property type="entry name" value="PInositol-4-P-4/5-kinase_C_sf"/>
</dbReference>
<organism evidence="5">
    <name type="scientific">Arundo donax</name>
    <name type="common">Giant reed</name>
    <name type="synonym">Donax arundinaceus</name>
    <dbReference type="NCBI Taxonomy" id="35708"/>
    <lineage>
        <taxon>Eukaryota</taxon>
        <taxon>Viridiplantae</taxon>
        <taxon>Streptophyta</taxon>
        <taxon>Embryophyta</taxon>
        <taxon>Tracheophyta</taxon>
        <taxon>Spermatophyta</taxon>
        <taxon>Magnoliopsida</taxon>
        <taxon>Liliopsida</taxon>
        <taxon>Poales</taxon>
        <taxon>Poaceae</taxon>
        <taxon>PACMAD clade</taxon>
        <taxon>Arundinoideae</taxon>
        <taxon>Arundineae</taxon>
        <taxon>Arundo</taxon>
    </lineage>
</organism>
<sequence>MAIKEKYEFMDSLAKAIGQSGTPSSVHEILNINWLYQDLLLEIYVWDRRLHQLLGCKSAEKERMGNVIKRETSEFTGGQTPVVAEADGIAECTSSKSFENGTIKPEKFSEPGLSRHASTLVDDNVLDKHHEEQHSIEVPSSEILNCLDVQSNELIAHSMSLKQEPEIIAHSISLKQEPLSIPRHFRFSQWDDREKWVWSPLYESRLAYRQELQVGCLERFELVNHYAPSHLSPLHKQSAEEACSPQFIVGPGGNVLCVSEDEISSIVSRALAVSEEHRHLLDAILESEAADTRGRECTKIMEKSYSSISESSSSSLSSSWSSIGSSDSEASFSSDDLSSYDSSLLSSSLHPEISVNGKVALKGKYSVICVYSNQFYTLRKKCCPSELAYITSLSRCKKWDAQGGKSKAFFAKTMDDRFIIKQIKKTEFESFIKFAPDYFKHVSHSLDTRSQTCLAKILGIYQVKQIRHGKEIKIDMMVMENLLFGHNVSRTYDLKGAIFSRHVSDSNNHSTVYLDQNFVEDMRVSPIYIGGKTKHLLQRAIWNDTSFLTSINVMDYSLLVGVDKQKHEFVFGIIDYLRQYTWDKQLETWVKTSLVVPKNVSPTVVSPREYKKRFRKFMTKYFLTVPDDWSTENHSVSCKSCAHNNSKLAEVNNEKPQHQIVACA</sequence>
<dbReference type="InterPro" id="IPR027484">
    <property type="entry name" value="PInositol-4-P-5-kinase_N"/>
</dbReference>
<dbReference type="CDD" id="cd17300">
    <property type="entry name" value="PIPKc_PIKfyve"/>
    <property type="match status" value="1"/>
</dbReference>
<evidence type="ECO:0000259" key="4">
    <source>
        <dbReference type="PROSITE" id="PS51455"/>
    </source>
</evidence>
<dbReference type="Pfam" id="PF01504">
    <property type="entry name" value="PIP5K"/>
    <property type="match status" value="1"/>
</dbReference>
<dbReference type="FunFam" id="3.30.810.10:FF:000001">
    <property type="entry name" value="1-phosphatidylinositol 3-phosphate 5-kinase FAB1"/>
    <property type="match status" value="1"/>
</dbReference>
<dbReference type="Gene3D" id="3.30.800.10">
    <property type="entry name" value="Phosphatidylinositol Phosphate Kinase II Beta"/>
    <property type="match status" value="1"/>
</dbReference>
<dbReference type="PANTHER" id="PTHR45748:SF4">
    <property type="entry name" value="1-PHOSPHATIDYLINOSITOL-3-PHOSPHATE 5-KINASE FAB1D-RELATED"/>
    <property type="match status" value="1"/>
</dbReference>
<evidence type="ECO:0000256" key="1">
    <source>
        <dbReference type="ARBA" id="ARBA00022741"/>
    </source>
</evidence>
<evidence type="ECO:0000256" key="3">
    <source>
        <dbReference type="PROSITE-ProRule" id="PRU00781"/>
    </source>
</evidence>
<keyword evidence="1 3" id="KW-0547">Nucleotide-binding</keyword>
<dbReference type="SMART" id="SM00330">
    <property type="entry name" value="PIPKc"/>
    <property type="match status" value="1"/>
</dbReference>